<proteinExistence type="predicted"/>
<dbReference type="EMBL" id="JACIDH010000009">
    <property type="protein sequence ID" value="MBB3879749.1"/>
    <property type="molecule type" value="Genomic_DNA"/>
</dbReference>
<dbReference type="Proteomes" id="UP000538670">
    <property type="component" value="Unassembled WGS sequence"/>
</dbReference>
<organism evidence="1 2">
    <name type="scientific">Sphingomonas pseudosanguinis</name>
    <dbReference type="NCBI Taxonomy" id="413712"/>
    <lineage>
        <taxon>Bacteria</taxon>
        <taxon>Pseudomonadati</taxon>
        <taxon>Pseudomonadota</taxon>
        <taxon>Alphaproteobacteria</taxon>
        <taxon>Sphingomonadales</taxon>
        <taxon>Sphingomonadaceae</taxon>
        <taxon>Sphingomonas</taxon>
    </lineage>
</organism>
<dbReference type="AlphaFoldDB" id="A0A7W6F373"/>
<comment type="caution">
    <text evidence="1">The sequence shown here is derived from an EMBL/GenBank/DDBJ whole genome shotgun (WGS) entry which is preliminary data.</text>
</comment>
<accession>A0A7W6F373</accession>
<gene>
    <name evidence="1" type="ORF">GGR48_002183</name>
</gene>
<keyword evidence="2" id="KW-1185">Reference proteome</keyword>
<sequence>MTDMIRSAAIGMVFAMLVGVAQPASAQFYLEHYDHAAVLSPDKLPEAVEPLPGATDGENDAALIWTMRAALNVAALQCQFEPTLLTDTNYNAMLTDHVEELAAAWTLLGMYFARVSPTPREGEAALDRYGTRLYSRFSTVRAQYEFCRVAGSIGQEILFSPRAQLAVVAGARMNELRSSLIYRGEQRFDMRQKRETVTLPRLDAACWDRRARWRDRVCGPDPWAVPGTAGDDKAATSAS</sequence>
<protein>
    <submittedName>
        <fullName evidence="1">Uncharacterized protein</fullName>
    </submittedName>
</protein>
<reference evidence="1 2" key="1">
    <citation type="submission" date="2020-08" db="EMBL/GenBank/DDBJ databases">
        <title>Genomic Encyclopedia of Type Strains, Phase IV (KMG-IV): sequencing the most valuable type-strain genomes for metagenomic binning, comparative biology and taxonomic classification.</title>
        <authorList>
            <person name="Goeker M."/>
        </authorList>
    </citation>
    <scope>NUCLEOTIDE SEQUENCE [LARGE SCALE GENOMIC DNA]</scope>
    <source>
        <strain evidence="1 2">DSM 19512</strain>
    </source>
</reference>
<evidence type="ECO:0000313" key="1">
    <source>
        <dbReference type="EMBL" id="MBB3879749.1"/>
    </source>
</evidence>
<evidence type="ECO:0000313" key="2">
    <source>
        <dbReference type="Proteomes" id="UP000538670"/>
    </source>
</evidence>
<name>A0A7W6F373_9SPHN</name>